<dbReference type="AlphaFoldDB" id="A0A934WHH8"/>
<feature type="domain" description="Smr" evidence="2">
    <location>
        <begin position="104"/>
        <end position="194"/>
    </location>
</feature>
<feature type="compositionally biased region" description="Polar residues" evidence="1">
    <location>
        <begin position="38"/>
        <end position="52"/>
    </location>
</feature>
<dbReference type="Pfam" id="PF01713">
    <property type="entry name" value="Smr"/>
    <property type="match status" value="1"/>
</dbReference>
<evidence type="ECO:0000313" key="4">
    <source>
        <dbReference type="Proteomes" id="UP000706333"/>
    </source>
</evidence>
<dbReference type="PANTHER" id="PTHR35562">
    <property type="entry name" value="DNA ENDONUCLEASE SMRA-RELATED"/>
    <property type="match status" value="1"/>
</dbReference>
<proteinExistence type="predicted"/>
<sequence length="197" mass="21447">MARKQLSPEDKALWDKVRRTVRPLKSRSLRDELAAQAATPQGDASPQTSASALTAGKRSPAPLPVDAVFSPQPKPRTAPRAAAALEPRLKRRLLRGRLEPEARIDLHGLTLAEAQPALVGFLRRAHGDGRRLVLVITGKGRGPSDALPLPYRTGALRHEVPLWLQRPPLRALVQQTAQAHARHGGAGALYVYLRRPG</sequence>
<evidence type="ECO:0000259" key="2">
    <source>
        <dbReference type="PROSITE" id="PS50828"/>
    </source>
</evidence>
<dbReference type="SMART" id="SM00463">
    <property type="entry name" value="SMR"/>
    <property type="match status" value="1"/>
</dbReference>
<dbReference type="Proteomes" id="UP000706333">
    <property type="component" value="Unassembled WGS sequence"/>
</dbReference>
<dbReference type="PANTHER" id="PTHR35562:SF2">
    <property type="entry name" value="DNA ENDONUCLEASE SMRA-RELATED"/>
    <property type="match status" value="1"/>
</dbReference>
<organism evidence="3 4">
    <name type="scientific">Rhodobaculum claviforme</name>
    <dbReference type="NCBI Taxonomy" id="1549854"/>
    <lineage>
        <taxon>Bacteria</taxon>
        <taxon>Pseudomonadati</taxon>
        <taxon>Pseudomonadota</taxon>
        <taxon>Alphaproteobacteria</taxon>
        <taxon>Rhodobacterales</taxon>
        <taxon>Paracoccaceae</taxon>
        <taxon>Rhodobaculum</taxon>
    </lineage>
</organism>
<evidence type="ECO:0000313" key="3">
    <source>
        <dbReference type="EMBL" id="MBK5925949.1"/>
    </source>
</evidence>
<accession>A0A934WHH8</accession>
<dbReference type="SUPFAM" id="SSF160443">
    <property type="entry name" value="SMR domain-like"/>
    <property type="match status" value="1"/>
</dbReference>
<dbReference type="Gene3D" id="3.30.1370.110">
    <property type="match status" value="1"/>
</dbReference>
<feature type="compositionally biased region" description="Basic and acidic residues" evidence="1">
    <location>
        <begin position="1"/>
        <end position="18"/>
    </location>
</feature>
<evidence type="ECO:0000256" key="1">
    <source>
        <dbReference type="SAM" id="MobiDB-lite"/>
    </source>
</evidence>
<reference evidence="3" key="2">
    <citation type="journal article" date="2020" name="Microorganisms">
        <title>Osmotic Adaptation and Compatible Solute Biosynthesis of Phototrophic Bacteria as Revealed from Genome Analyses.</title>
        <authorList>
            <person name="Imhoff J.F."/>
            <person name="Rahn T."/>
            <person name="Kunzel S."/>
            <person name="Keller A."/>
            <person name="Neulinger S.C."/>
        </authorList>
    </citation>
    <scope>NUCLEOTIDE SEQUENCE</scope>
    <source>
        <strain evidence="3">LMG 28126</strain>
    </source>
</reference>
<gene>
    <name evidence="3" type="ORF">CCR87_01020</name>
</gene>
<protein>
    <recommendedName>
        <fullName evidence="2">Smr domain-containing protein</fullName>
    </recommendedName>
</protein>
<keyword evidence="4" id="KW-1185">Reference proteome</keyword>
<dbReference type="EMBL" id="NHSD01000064">
    <property type="protein sequence ID" value="MBK5925949.1"/>
    <property type="molecule type" value="Genomic_DNA"/>
</dbReference>
<dbReference type="InterPro" id="IPR002625">
    <property type="entry name" value="Smr_dom"/>
</dbReference>
<dbReference type="PROSITE" id="PS50828">
    <property type="entry name" value="SMR"/>
    <property type="match status" value="1"/>
</dbReference>
<dbReference type="InterPro" id="IPR036063">
    <property type="entry name" value="Smr_dom_sf"/>
</dbReference>
<reference evidence="3" key="1">
    <citation type="submission" date="2017-05" db="EMBL/GenBank/DDBJ databases">
        <authorList>
            <person name="Imhoff J.F."/>
            <person name="Rahn T."/>
            <person name="Kuenzel S."/>
            <person name="Neulinger S.C."/>
        </authorList>
    </citation>
    <scope>NUCLEOTIDE SEQUENCE</scope>
    <source>
        <strain evidence="3">LMG 28126</strain>
    </source>
</reference>
<comment type="caution">
    <text evidence="3">The sequence shown here is derived from an EMBL/GenBank/DDBJ whole genome shotgun (WGS) entry which is preliminary data.</text>
</comment>
<name>A0A934WHH8_9RHOB</name>
<feature type="region of interest" description="Disordered" evidence="1">
    <location>
        <begin position="1"/>
        <end position="84"/>
    </location>
</feature>